<organism evidence="10 11">
    <name type="scientific">Botrimarina colliarenosi</name>
    <dbReference type="NCBI Taxonomy" id="2528001"/>
    <lineage>
        <taxon>Bacteria</taxon>
        <taxon>Pseudomonadati</taxon>
        <taxon>Planctomycetota</taxon>
        <taxon>Planctomycetia</taxon>
        <taxon>Pirellulales</taxon>
        <taxon>Lacipirellulaceae</taxon>
        <taxon>Botrimarina</taxon>
    </lineage>
</organism>
<dbReference type="NCBIfam" id="TIGR03025">
    <property type="entry name" value="EPS_sugtrans"/>
    <property type="match status" value="1"/>
</dbReference>
<reference evidence="10 11" key="1">
    <citation type="submission" date="2019-02" db="EMBL/GenBank/DDBJ databases">
        <title>Deep-cultivation of Planctomycetes and their phenomic and genomic characterization uncovers novel biology.</title>
        <authorList>
            <person name="Wiegand S."/>
            <person name="Jogler M."/>
            <person name="Boedeker C."/>
            <person name="Pinto D."/>
            <person name="Vollmers J."/>
            <person name="Rivas-Marin E."/>
            <person name="Kohn T."/>
            <person name="Peeters S.H."/>
            <person name="Heuer A."/>
            <person name="Rast P."/>
            <person name="Oberbeckmann S."/>
            <person name="Bunk B."/>
            <person name="Jeske O."/>
            <person name="Meyerdierks A."/>
            <person name="Storesund J.E."/>
            <person name="Kallscheuer N."/>
            <person name="Luecker S."/>
            <person name="Lage O.M."/>
            <person name="Pohl T."/>
            <person name="Merkel B.J."/>
            <person name="Hornburger P."/>
            <person name="Mueller R.-W."/>
            <person name="Bruemmer F."/>
            <person name="Labrenz M."/>
            <person name="Spormann A.M."/>
            <person name="Op Den Camp H."/>
            <person name="Overmann J."/>
            <person name="Amann R."/>
            <person name="Jetten M.S.M."/>
            <person name="Mascher T."/>
            <person name="Medema M.H."/>
            <person name="Devos D.P."/>
            <person name="Kaster A.-K."/>
            <person name="Ovreas L."/>
            <person name="Rohde M."/>
            <person name="Galperin M.Y."/>
            <person name="Jogler C."/>
        </authorList>
    </citation>
    <scope>NUCLEOTIDE SEQUENCE [LARGE SCALE GENOMIC DNA]</scope>
    <source>
        <strain evidence="10 11">Pla108</strain>
    </source>
</reference>
<evidence type="ECO:0000256" key="6">
    <source>
        <dbReference type="ARBA" id="ARBA00023136"/>
    </source>
</evidence>
<dbReference type="AlphaFoldDB" id="A0A5C6ALY1"/>
<dbReference type="Gene3D" id="3.40.50.720">
    <property type="entry name" value="NAD(P)-binding Rossmann-like Domain"/>
    <property type="match status" value="1"/>
</dbReference>
<dbReference type="SUPFAM" id="SSF51735">
    <property type="entry name" value="NAD(P)-binding Rossmann-fold domains"/>
    <property type="match status" value="1"/>
</dbReference>
<dbReference type="RefSeq" id="WP_146443482.1">
    <property type="nucleotide sequence ID" value="NZ_SJPR01000001.1"/>
</dbReference>
<keyword evidence="6 8" id="KW-0472">Membrane</keyword>
<dbReference type="PANTHER" id="PTHR30576">
    <property type="entry name" value="COLANIC BIOSYNTHESIS UDP-GLUCOSE LIPID CARRIER TRANSFERASE"/>
    <property type="match status" value="1"/>
</dbReference>
<evidence type="ECO:0000256" key="3">
    <source>
        <dbReference type="ARBA" id="ARBA00022679"/>
    </source>
</evidence>
<accession>A0A5C6ALY1</accession>
<proteinExistence type="inferred from homology"/>
<evidence type="ECO:0000256" key="2">
    <source>
        <dbReference type="ARBA" id="ARBA00006464"/>
    </source>
</evidence>
<dbReference type="InterPro" id="IPR017473">
    <property type="entry name" value="Undecaprenyl-P_gluc_Ptfrase"/>
</dbReference>
<feature type="transmembrane region" description="Helical" evidence="8">
    <location>
        <begin position="52"/>
        <end position="73"/>
    </location>
</feature>
<comment type="caution">
    <text evidence="10">The sequence shown here is derived from an EMBL/GenBank/DDBJ whole genome shotgun (WGS) entry which is preliminary data.</text>
</comment>
<comment type="subcellular location">
    <subcellularLocation>
        <location evidence="1">Membrane</location>
        <topology evidence="1">Multi-pass membrane protein</topology>
    </subcellularLocation>
</comment>
<dbReference type="GO" id="GO:0089702">
    <property type="term" value="F:undecaprenyl-phosphate glucose phosphotransferase activity"/>
    <property type="evidence" value="ECO:0007669"/>
    <property type="project" value="UniProtKB-EC"/>
</dbReference>
<evidence type="ECO:0000256" key="8">
    <source>
        <dbReference type="SAM" id="Phobius"/>
    </source>
</evidence>
<keyword evidence="4 8" id="KW-0812">Transmembrane</keyword>
<feature type="transmembrane region" description="Helical" evidence="8">
    <location>
        <begin position="85"/>
        <end position="106"/>
    </location>
</feature>
<evidence type="ECO:0000256" key="5">
    <source>
        <dbReference type="ARBA" id="ARBA00022989"/>
    </source>
</evidence>
<dbReference type="InterPro" id="IPR003362">
    <property type="entry name" value="Bact_transf"/>
</dbReference>
<gene>
    <name evidence="10" type="primary">wcaJ</name>
    <name evidence="10" type="ORF">Pla108_09450</name>
</gene>
<evidence type="ECO:0000256" key="4">
    <source>
        <dbReference type="ARBA" id="ARBA00022692"/>
    </source>
</evidence>
<name>A0A5C6ALY1_9BACT</name>
<dbReference type="InterPro" id="IPR036291">
    <property type="entry name" value="NAD(P)-bd_dom_sf"/>
</dbReference>
<evidence type="ECO:0000313" key="11">
    <source>
        <dbReference type="Proteomes" id="UP000317421"/>
    </source>
</evidence>
<feature type="region of interest" description="Disordered" evidence="7">
    <location>
        <begin position="193"/>
        <end position="225"/>
    </location>
</feature>
<evidence type="ECO:0000256" key="1">
    <source>
        <dbReference type="ARBA" id="ARBA00004141"/>
    </source>
</evidence>
<dbReference type="InterPro" id="IPR017475">
    <property type="entry name" value="EPS_sugar_tfrase"/>
</dbReference>
<keyword evidence="5 8" id="KW-1133">Transmembrane helix</keyword>
<dbReference type="EMBL" id="SJPR01000001">
    <property type="protein sequence ID" value="TWU00002.1"/>
    <property type="molecule type" value="Genomic_DNA"/>
</dbReference>
<dbReference type="Proteomes" id="UP000317421">
    <property type="component" value="Unassembled WGS sequence"/>
</dbReference>
<evidence type="ECO:0000259" key="9">
    <source>
        <dbReference type="Pfam" id="PF02397"/>
    </source>
</evidence>
<dbReference type="NCBIfam" id="TIGR03023">
    <property type="entry name" value="WcaJ_sugtrans"/>
    <property type="match status" value="1"/>
</dbReference>
<protein>
    <submittedName>
        <fullName evidence="10">UDP-glucose:undecaprenyl-phosphate glucose-1-phosphate transferase</fullName>
        <ecNumber evidence="10">2.7.8.31</ecNumber>
    </submittedName>
</protein>
<sequence length="518" mass="56832">MTPLNRGITNSTSVLTSLHRVIDAAAVAVVSNVAAKLTPVGGDAGHSLVNEWLGVTAAAVVVFHAVSELTGVYRSWRGARLRGELGCLALTWAYTVATLLAIGLVTAYNARFSYETKVAWILATPMVMVALRFALRLTQRRLQAEGWNTKRVAVCGANELGVQLARNLSRMPELGLKTVGFYDDRYVERRQASDRRSLAATDDQEKGRRDEASSDRRGDADVASASRKADVPAELGDVVGGVSDLVAACRAGEIDTVYLTFPMRAEKRLRDVLNKLADTTADVYLVPDFFVFELLHARLTNVGGLPAVSIHENPLYGIDGLLKRSFDLIAGLALLAVFSPVMLATGLAVKLTSRGPAFFRQKRYGLDGREILVWKFRSMRVETCQPGDAGSAVQQATKGDARITPVGAFIRKTSLDELPQLFNVVGGSMSLVGPRPHATAHNEQYRTLIDGYMLRHKVKPGITGLAQVMGFRGETDTLDKMEGRIRYDHEYIRTWSFTMDVEILFRTLWVVLGQKNAY</sequence>
<evidence type="ECO:0000313" key="10">
    <source>
        <dbReference type="EMBL" id="TWU00002.1"/>
    </source>
</evidence>
<dbReference type="Pfam" id="PF02397">
    <property type="entry name" value="Bac_transf"/>
    <property type="match status" value="1"/>
</dbReference>
<keyword evidence="3 10" id="KW-0808">Transferase</keyword>
<comment type="similarity">
    <text evidence="2">Belongs to the bacterial sugar transferase family.</text>
</comment>
<dbReference type="PANTHER" id="PTHR30576:SF0">
    <property type="entry name" value="UNDECAPRENYL-PHOSPHATE N-ACETYLGALACTOSAMINYL 1-PHOSPHATE TRANSFERASE-RELATED"/>
    <property type="match status" value="1"/>
</dbReference>
<dbReference type="Pfam" id="PF13727">
    <property type="entry name" value="CoA_binding_3"/>
    <property type="match status" value="1"/>
</dbReference>
<dbReference type="OrthoDB" id="9766874at2"/>
<feature type="domain" description="Bacterial sugar transferase" evidence="9">
    <location>
        <begin position="323"/>
        <end position="512"/>
    </location>
</feature>
<dbReference type="EC" id="2.7.8.31" evidence="10"/>
<evidence type="ECO:0000256" key="7">
    <source>
        <dbReference type="SAM" id="MobiDB-lite"/>
    </source>
</evidence>
<feature type="transmembrane region" description="Helical" evidence="8">
    <location>
        <begin position="118"/>
        <end position="135"/>
    </location>
</feature>
<feature type="compositionally biased region" description="Basic and acidic residues" evidence="7">
    <location>
        <begin position="193"/>
        <end position="220"/>
    </location>
</feature>
<dbReference type="GO" id="GO:0016020">
    <property type="term" value="C:membrane"/>
    <property type="evidence" value="ECO:0007669"/>
    <property type="project" value="UniProtKB-SubCell"/>
</dbReference>
<feature type="transmembrane region" description="Helical" evidence="8">
    <location>
        <begin position="328"/>
        <end position="349"/>
    </location>
</feature>
<keyword evidence="11" id="KW-1185">Reference proteome</keyword>